<name>A0A1G4B0R7_9PEZI</name>
<dbReference type="OrthoDB" id="10507757at2759"/>
<sequence length="117" mass="13599">MEILRCVNKFQFRVEDPRYLFVYLHYNVRCVCVTAYVLYNTRPTYTTLPYGSVMRMGKDPPSPSPCILNVDAAGWALQETFQRPWSCHDGMAVSASRFRVDENRRPTWTSVAAVVRR</sequence>
<evidence type="ECO:0000313" key="1">
    <source>
        <dbReference type="EMBL" id="OHE94933.1"/>
    </source>
</evidence>
<proteinExistence type="predicted"/>
<dbReference type="RefSeq" id="XP_022472095.1">
    <property type="nucleotide sequence ID" value="XM_022621356.1"/>
</dbReference>
<evidence type="ECO:0000313" key="2">
    <source>
        <dbReference type="Proteomes" id="UP000176998"/>
    </source>
</evidence>
<dbReference type="Proteomes" id="UP000176998">
    <property type="component" value="Unassembled WGS sequence"/>
</dbReference>
<gene>
    <name evidence="1" type="ORF">CORC01_09727</name>
</gene>
<organism evidence="1 2">
    <name type="scientific">Colletotrichum orchidophilum</name>
    <dbReference type="NCBI Taxonomy" id="1209926"/>
    <lineage>
        <taxon>Eukaryota</taxon>
        <taxon>Fungi</taxon>
        <taxon>Dikarya</taxon>
        <taxon>Ascomycota</taxon>
        <taxon>Pezizomycotina</taxon>
        <taxon>Sordariomycetes</taxon>
        <taxon>Hypocreomycetidae</taxon>
        <taxon>Glomerellales</taxon>
        <taxon>Glomerellaceae</taxon>
        <taxon>Colletotrichum</taxon>
    </lineage>
</organism>
<reference evidence="1 2" key="1">
    <citation type="submission" date="2016-09" db="EMBL/GenBank/DDBJ databases">
        <authorList>
            <person name="Capua I."/>
            <person name="De Benedictis P."/>
            <person name="Joannis T."/>
            <person name="Lombin L.H."/>
            <person name="Cattoli G."/>
        </authorList>
    </citation>
    <scope>NUCLEOTIDE SEQUENCE [LARGE SCALE GENOMIC DNA]</scope>
    <source>
        <strain evidence="1 2">IMI 309357</strain>
    </source>
</reference>
<accession>A0A1G4B0R7</accession>
<protein>
    <submittedName>
        <fullName evidence="1">Uncharacterized protein</fullName>
    </submittedName>
</protein>
<dbReference type="EMBL" id="MJBS01000090">
    <property type="protein sequence ID" value="OHE94933.1"/>
    <property type="molecule type" value="Genomic_DNA"/>
</dbReference>
<keyword evidence="2" id="KW-1185">Reference proteome</keyword>
<comment type="caution">
    <text evidence="1">The sequence shown here is derived from an EMBL/GenBank/DDBJ whole genome shotgun (WGS) entry which is preliminary data.</text>
</comment>
<dbReference type="AlphaFoldDB" id="A0A1G4B0R7"/>
<dbReference type="GeneID" id="34562866"/>